<evidence type="ECO:0000256" key="2">
    <source>
        <dbReference type="ARBA" id="ARBA00022475"/>
    </source>
</evidence>
<dbReference type="GO" id="GO:0005886">
    <property type="term" value="C:plasma membrane"/>
    <property type="evidence" value="ECO:0007669"/>
    <property type="project" value="UniProtKB-SubCell"/>
</dbReference>
<evidence type="ECO:0000256" key="4">
    <source>
        <dbReference type="ARBA" id="ARBA00022989"/>
    </source>
</evidence>
<dbReference type="PANTHER" id="PTHR30619:SF7">
    <property type="entry name" value="BETA-LACTAMASE DOMAIN PROTEIN"/>
    <property type="match status" value="1"/>
</dbReference>
<feature type="transmembrane region" description="Helical" evidence="6">
    <location>
        <begin position="566"/>
        <end position="585"/>
    </location>
</feature>
<dbReference type="SMART" id="SM00849">
    <property type="entry name" value="Lactamase_B"/>
    <property type="match status" value="1"/>
</dbReference>
<evidence type="ECO:0000259" key="7">
    <source>
        <dbReference type="SMART" id="SM00849"/>
    </source>
</evidence>
<keyword evidence="3 6" id="KW-0812">Transmembrane</keyword>
<feature type="transmembrane region" description="Helical" evidence="6">
    <location>
        <begin position="365"/>
        <end position="382"/>
    </location>
</feature>
<organism evidence="8 9">
    <name type="scientific">Granulicella arctica</name>
    <dbReference type="NCBI Taxonomy" id="940613"/>
    <lineage>
        <taxon>Bacteria</taxon>
        <taxon>Pseudomonadati</taxon>
        <taxon>Acidobacteriota</taxon>
        <taxon>Terriglobia</taxon>
        <taxon>Terriglobales</taxon>
        <taxon>Acidobacteriaceae</taxon>
        <taxon>Granulicella</taxon>
    </lineage>
</organism>
<dbReference type="SUPFAM" id="SSF56281">
    <property type="entry name" value="Metallo-hydrolase/oxidoreductase"/>
    <property type="match status" value="1"/>
</dbReference>
<feature type="domain" description="Metallo-beta-lactamase" evidence="7">
    <location>
        <begin position="628"/>
        <end position="839"/>
    </location>
</feature>
<feature type="transmembrane region" description="Helical" evidence="6">
    <location>
        <begin position="534"/>
        <end position="554"/>
    </location>
</feature>
<feature type="transmembrane region" description="Helical" evidence="6">
    <location>
        <begin position="44"/>
        <end position="67"/>
    </location>
</feature>
<feature type="transmembrane region" description="Helical" evidence="6">
    <location>
        <begin position="388"/>
        <end position="407"/>
    </location>
</feature>
<accession>A0A7Y9TG61</accession>
<dbReference type="Pfam" id="PF13567">
    <property type="entry name" value="DUF4131"/>
    <property type="match status" value="1"/>
</dbReference>
<evidence type="ECO:0000313" key="8">
    <source>
        <dbReference type="EMBL" id="NYF79149.1"/>
    </source>
</evidence>
<dbReference type="RefSeq" id="WP_246301637.1">
    <property type="nucleotide sequence ID" value="NZ_JACCCW010000001.1"/>
</dbReference>
<comment type="caution">
    <text evidence="8">The sequence shown here is derived from an EMBL/GenBank/DDBJ whole genome shotgun (WGS) entry which is preliminary data.</text>
</comment>
<protein>
    <submittedName>
        <fullName evidence="8">Competence protein ComEC</fullName>
    </submittedName>
</protein>
<feature type="transmembrane region" description="Helical" evidence="6">
    <location>
        <begin position="469"/>
        <end position="493"/>
    </location>
</feature>
<keyword evidence="2" id="KW-1003">Cell membrane</keyword>
<feature type="transmembrane region" description="Helical" evidence="6">
    <location>
        <begin position="505"/>
        <end position="527"/>
    </location>
</feature>
<proteinExistence type="predicted"/>
<sequence>MRRAPTLAAAIWFALGIVMAHQWQPTIVLLIALALLTALLWPGLRGSGWASITAVAGVWIVVGLWCAQIQPTPPSQQALLSYADGLSRTVRGRVIRVRELPPQPENNDADADPTFWTEGQNDAQAHAVSIDLAVEAVEEVTPDVAWMASTSGGVRMTVIGPVPDLHCGELLEAPLRMKVPERYRDPGAWQYADYLLQQGIGAHASVKAPRVVRLGQAASPWGQSDLQCRLYAAQTWAASRMEGFVHSRANRALPGVMQLHADDAGMLNAMLFGDRTRLSHTLRIGFERTGSFHLFVVSGMHVALLAGGVFFLARRLRLGEWSVSLLTIALTTGYALLTGFGAPVQRALTMATVFLVARLLSRDRNVLNALGAASLAVLVWSPRSLFETSFQMTFLAILAIGGIAVPLGEHSFLPHARAARKIGDRWLDVGMPPHLAQLRVMLRIWGDAFQQLFGQRASRAPAALVRCSLWALELALIGVIAEMIMVLPMALYFHRATMFALPANMASIPLVAVLAPMAVITFLASLLSPWLAMAPGAGTALLLHGITSLIGGVSRIQMADLRIPGPVWWIALGVLGCWIFCCWAVRQSGRWASIAAVLLPLAAAVVLWTEPATVTPNVMEVTAIDVGQGDSILVISPTGKTMLVDAGGPTGTVKEISDATSRFDVGEEVVSPYLWSRRLRRLDVIALSHAHSDHMGGMAAVMRNFRPRELWVSIDPASAAYQSLLLEAKQLGVTVRHLHAGDGFVWGGTQIDVLAPEAGYINHGAPTNNDSLVLRVADGKASVLLEGDAEAASERAMLSFGRVQPVTLLKVGHHGSQTSSTAVFLAAAAPQDAIISVGRGNTFGHPRTEVIDRLAAAHTHLYRTDEFGLTTFLLSRDGQLREVLGAAD</sequence>
<dbReference type="Proteomes" id="UP000589520">
    <property type="component" value="Unassembled WGS sequence"/>
</dbReference>
<evidence type="ECO:0000256" key="6">
    <source>
        <dbReference type="SAM" id="Phobius"/>
    </source>
</evidence>
<dbReference type="InterPro" id="IPR052159">
    <property type="entry name" value="Competence_DNA_uptake"/>
</dbReference>
<evidence type="ECO:0000256" key="3">
    <source>
        <dbReference type="ARBA" id="ARBA00022692"/>
    </source>
</evidence>
<dbReference type="CDD" id="cd07731">
    <property type="entry name" value="ComA-like_MBL-fold"/>
    <property type="match status" value="1"/>
</dbReference>
<keyword evidence="5 6" id="KW-0472">Membrane</keyword>
<evidence type="ECO:0000256" key="5">
    <source>
        <dbReference type="ARBA" id="ARBA00023136"/>
    </source>
</evidence>
<dbReference type="InterPro" id="IPR036866">
    <property type="entry name" value="RibonucZ/Hydroxyglut_hydro"/>
</dbReference>
<feature type="transmembrane region" description="Helical" evidence="6">
    <location>
        <begin position="592"/>
        <end position="609"/>
    </location>
</feature>
<dbReference type="EMBL" id="JACCCW010000001">
    <property type="protein sequence ID" value="NYF79149.1"/>
    <property type="molecule type" value="Genomic_DNA"/>
</dbReference>
<feature type="transmembrane region" description="Helical" evidence="6">
    <location>
        <begin position="292"/>
        <end position="313"/>
    </location>
</feature>
<keyword evidence="4 6" id="KW-1133">Transmembrane helix</keyword>
<dbReference type="NCBIfam" id="TIGR00360">
    <property type="entry name" value="ComEC_N-term"/>
    <property type="match status" value="1"/>
</dbReference>
<comment type="subcellular location">
    <subcellularLocation>
        <location evidence="1">Cell membrane</location>
        <topology evidence="1">Multi-pass membrane protein</topology>
    </subcellularLocation>
</comment>
<dbReference type="AlphaFoldDB" id="A0A7Y9TG61"/>
<name>A0A7Y9TG61_9BACT</name>
<reference evidence="8 9" key="1">
    <citation type="submission" date="2020-07" db="EMBL/GenBank/DDBJ databases">
        <title>Genomic Encyclopedia of Type Strains, Phase IV (KMG-V): Genome sequencing to study the core and pangenomes of soil and plant-associated prokaryotes.</title>
        <authorList>
            <person name="Whitman W."/>
        </authorList>
    </citation>
    <scope>NUCLEOTIDE SEQUENCE [LARGE SCALE GENOMIC DNA]</scope>
    <source>
        <strain evidence="8 9">X4EP2</strain>
    </source>
</reference>
<dbReference type="InterPro" id="IPR035681">
    <property type="entry name" value="ComA-like_MBL"/>
</dbReference>
<dbReference type="InterPro" id="IPR025405">
    <property type="entry name" value="DUF4131"/>
</dbReference>
<dbReference type="InterPro" id="IPR001279">
    <property type="entry name" value="Metallo-B-lactamas"/>
</dbReference>
<feature type="transmembrane region" description="Helical" evidence="6">
    <location>
        <begin position="325"/>
        <end position="344"/>
    </location>
</feature>
<dbReference type="Pfam" id="PF03772">
    <property type="entry name" value="Competence"/>
    <property type="match status" value="1"/>
</dbReference>
<keyword evidence="9" id="KW-1185">Reference proteome</keyword>
<dbReference type="Gene3D" id="3.60.15.10">
    <property type="entry name" value="Ribonuclease Z/Hydroxyacylglutathione hydrolase-like"/>
    <property type="match status" value="1"/>
</dbReference>
<evidence type="ECO:0000313" key="9">
    <source>
        <dbReference type="Proteomes" id="UP000589520"/>
    </source>
</evidence>
<dbReference type="PANTHER" id="PTHR30619">
    <property type="entry name" value="DNA INTERNALIZATION/COMPETENCE PROTEIN COMEC/REC2"/>
    <property type="match status" value="1"/>
</dbReference>
<gene>
    <name evidence="8" type="ORF">HDF17_001436</name>
</gene>
<dbReference type="InterPro" id="IPR004477">
    <property type="entry name" value="ComEC_N"/>
</dbReference>
<evidence type="ECO:0000256" key="1">
    <source>
        <dbReference type="ARBA" id="ARBA00004651"/>
    </source>
</evidence>
<dbReference type="Pfam" id="PF00753">
    <property type="entry name" value="Lactamase_B"/>
    <property type="match status" value="1"/>
</dbReference>